<evidence type="ECO:0000313" key="2">
    <source>
        <dbReference type="Proteomes" id="UP000194885"/>
    </source>
</evidence>
<name>A0A242BHS5_ENTFC</name>
<protein>
    <submittedName>
        <fullName evidence="1">Uncharacterized protein</fullName>
    </submittedName>
</protein>
<proteinExistence type="predicted"/>
<dbReference type="EMBL" id="NGKW01000002">
    <property type="protein sequence ID" value="OTN94602.1"/>
    <property type="molecule type" value="Genomic_DNA"/>
</dbReference>
<dbReference type="Proteomes" id="UP000194885">
    <property type="component" value="Unassembled WGS sequence"/>
</dbReference>
<accession>A0A242BHS5</accession>
<dbReference type="InterPro" id="IPR011050">
    <property type="entry name" value="Pectin_lyase_fold/virulence"/>
</dbReference>
<dbReference type="SUPFAM" id="SSF51126">
    <property type="entry name" value="Pectin lyase-like"/>
    <property type="match status" value="1"/>
</dbReference>
<reference evidence="1 2" key="1">
    <citation type="submission" date="2017-05" db="EMBL/GenBank/DDBJ databases">
        <title>The Genome Sequence of Enterococcus faecium 7H8_DIV0219.</title>
        <authorList>
            <consortium name="The Broad Institute Genomics Platform"/>
            <consortium name="The Broad Institute Genomic Center for Infectious Diseases"/>
            <person name="Earl A."/>
            <person name="Manson A."/>
            <person name="Schwartman J."/>
            <person name="Gilmore M."/>
            <person name="Abouelleil A."/>
            <person name="Cao P."/>
            <person name="Chapman S."/>
            <person name="Cusick C."/>
            <person name="Shea T."/>
            <person name="Young S."/>
            <person name="Neafsey D."/>
            <person name="Nusbaum C."/>
            <person name="Birren B."/>
        </authorList>
    </citation>
    <scope>NUCLEOTIDE SEQUENCE [LARGE SCALE GENOMIC DNA]</scope>
    <source>
        <strain evidence="1 2">7H8_DIV0219</strain>
    </source>
</reference>
<comment type="caution">
    <text evidence="1">The sequence shown here is derived from an EMBL/GenBank/DDBJ whole genome shotgun (WGS) entry which is preliminary data.</text>
</comment>
<evidence type="ECO:0000313" key="1">
    <source>
        <dbReference type="EMBL" id="OTN94602.1"/>
    </source>
</evidence>
<organism evidence="1 2">
    <name type="scientific">Enterococcus faecium</name>
    <name type="common">Streptococcus faecium</name>
    <dbReference type="NCBI Taxonomy" id="1352"/>
    <lineage>
        <taxon>Bacteria</taxon>
        <taxon>Bacillati</taxon>
        <taxon>Bacillota</taxon>
        <taxon>Bacilli</taxon>
        <taxon>Lactobacillales</taxon>
        <taxon>Enterococcaceae</taxon>
        <taxon>Enterococcus</taxon>
    </lineage>
</organism>
<gene>
    <name evidence="1" type="ORF">A5810_000845</name>
</gene>
<dbReference type="AlphaFoldDB" id="A0A242BHS5"/>
<dbReference type="Gene3D" id="3.30.1910.20">
    <property type="entry name" value="asparaginyl-tRNA synthetase, N-terminal domain"/>
    <property type="match status" value="1"/>
</dbReference>
<dbReference type="RefSeq" id="WP_086323118.1">
    <property type="nucleotide sequence ID" value="NZ_NGKW01000002.1"/>
</dbReference>
<sequence>MGLVKLLSNNIALKWKETFNKNVDYLNNLEKNLSDQDKATNSRIDNLVLHSGGDSPNEVVDARVNSEGTTFETLQGRLLAAETKQESEITTLNDRQNATAEQVDQLNTSVETIIGGSNNNLDLYVSAEKGSDQAGDGTEEKPFATIQTAVNQIPLISTQVVTIWIDDGVYLEDVVFKNINASQIHIRPKNNVDDSGYTTGIDRSVKVRHISFSYCSGYFRVYGLQGVDQANTSSTFYIENSGYLAVACVTCKEDTKSNKDHVAVKANSAKCHIYNSYFENQNTVIHSDLLADVLASSLNNGKNNNVGMVANNATMRDGMSKTMAFATIRHQIVNSGLIIAKGQVLS</sequence>